<comment type="subcellular location">
    <subcellularLocation>
        <location evidence="1">Cytoplasm</location>
    </subcellularLocation>
</comment>
<evidence type="ECO:0000256" key="2">
    <source>
        <dbReference type="ARBA" id="ARBA00022490"/>
    </source>
</evidence>
<dbReference type="Pfam" id="PF04969">
    <property type="entry name" value="CS"/>
    <property type="match status" value="1"/>
</dbReference>
<dbReference type="CDD" id="cd06467">
    <property type="entry name" value="p23_NUDC_like"/>
    <property type="match status" value="1"/>
</dbReference>
<name>E8Z774_KARVE</name>
<dbReference type="InterPro" id="IPR037898">
    <property type="entry name" value="NudC_fam"/>
</dbReference>
<dbReference type="InterPro" id="IPR008978">
    <property type="entry name" value="HSP20-like_chaperone"/>
</dbReference>
<dbReference type="Gene3D" id="2.60.40.790">
    <property type="match status" value="1"/>
</dbReference>
<feature type="region of interest" description="Disordered" evidence="3">
    <location>
        <begin position="304"/>
        <end position="338"/>
    </location>
</feature>
<dbReference type="PANTHER" id="PTHR12356">
    <property type="entry name" value="NUCLEAR MOVEMENT PROTEIN NUDC"/>
    <property type="match status" value="1"/>
</dbReference>
<evidence type="ECO:0000259" key="4">
    <source>
        <dbReference type="PROSITE" id="PS51203"/>
    </source>
</evidence>
<reference evidence="5" key="1">
    <citation type="submission" date="2008-12" db="EMBL/GenBank/DDBJ databases">
        <authorList>
            <person name="Zhang H."/>
            <person name="Lin S."/>
        </authorList>
    </citation>
    <scope>NUCLEOTIDE SEQUENCE</scope>
    <source>
        <strain evidence="5">CCMP1975</strain>
    </source>
</reference>
<dbReference type="EMBL" id="FJ600297">
    <property type="protein sequence ID" value="ACU45304.1"/>
    <property type="molecule type" value="mRNA"/>
</dbReference>
<evidence type="ECO:0000256" key="1">
    <source>
        <dbReference type="ARBA" id="ARBA00004496"/>
    </source>
</evidence>
<keyword evidence="2" id="KW-0963">Cytoplasm</keyword>
<dbReference type="PROSITE" id="PS51203">
    <property type="entry name" value="CS"/>
    <property type="match status" value="1"/>
</dbReference>
<feature type="non-terminal residue" evidence="5">
    <location>
        <position position="544"/>
    </location>
</feature>
<evidence type="ECO:0000256" key="3">
    <source>
        <dbReference type="SAM" id="MobiDB-lite"/>
    </source>
</evidence>
<dbReference type="GO" id="GO:0005737">
    <property type="term" value="C:cytoplasm"/>
    <property type="evidence" value="ECO:0007669"/>
    <property type="project" value="UniProtKB-SubCell"/>
</dbReference>
<sequence>MVNLSTSSCNDSISAELIMTTGPSSLLVKEDTPKTRRQELPWVEDPKDVENALSFLVILRSCLPARVPSQQSRATWSAAQPSGSAHRMHVTAPLKPSFLSSFAAFLLADKFCICWCPAMPGFIFVHVPALLDKPIEALLYPEEVTKRTDVRFIRHLRMLFGHELKEVQPIDPKQKEQKVRDLCGSAIAEECESFLQRVECEHLDLVLALTSIDTLVLTLPTLASNTKGVSLYHDGKCKNSLPLNERATDLIKACGLVDKKFYGSCYLTRIEEFMESGDMKPSWRRCDFTLRDCSSDATWVNDLRTSREQSGKQTEEERKWFESLPDRDSEQPRGETQDYLWSQTDDEIEICFKPEWFRAIRAVRRDITVRICPRSLYVRLRGSVLLDVELRHEVKTADSCWVFTQASHELQITLAKAAVGSSWECLIRASVAARREPQNDNEVFYDCERVSQSISQDARRSSDLPIHLTSATSVMLAAFGKSLSATASRRTKAFNHKQPKKKAPCLVSMRADAYSFLRGAMGECSIGHNGFSLTRLQGTRELEG</sequence>
<proteinExistence type="evidence at transcript level"/>
<dbReference type="SUPFAM" id="SSF49764">
    <property type="entry name" value="HSP20-like chaperones"/>
    <property type="match status" value="1"/>
</dbReference>
<dbReference type="AlphaFoldDB" id="E8Z774"/>
<reference evidence="5" key="2">
    <citation type="book" date="2010" name="PROCEEDINGS OF 13TH INTERNATIONAL CONFERENCE ON HARMFUL ALGAE" publisher="International Society For The Study of Harmful Algae" city="Hong Kong, China">
        <title>Dinoflagellate meta-transcriptomics enabled by spliced leader.</title>
        <editorList>
            <person name="Unknown A."/>
        </editorList>
        <authorList>
            <person name="Lin S."/>
            <person name="Zhang H."/>
        </authorList>
    </citation>
    <scope>NUCLEOTIDE SEQUENCE</scope>
    <source>
        <strain evidence="5">CCMP1975</strain>
    </source>
</reference>
<dbReference type="GO" id="GO:0006457">
    <property type="term" value="P:protein folding"/>
    <property type="evidence" value="ECO:0007669"/>
    <property type="project" value="TreeGrafter"/>
</dbReference>
<evidence type="ECO:0000313" key="5">
    <source>
        <dbReference type="EMBL" id="ACU45304.1"/>
    </source>
</evidence>
<feature type="domain" description="CS" evidence="4">
    <location>
        <begin position="334"/>
        <end position="427"/>
    </location>
</feature>
<feature type="compositionally biased region" description="Basic and acidic residues" evidence="3">
    <location>
        <begin position="304"/>
        <end position="336"/>
    </location>
</feature>
<accession>E8Z774</accession>
<dbReference type="InterPro" id="IPR007052">
    <property type="entry name" value="CS_dom"/>
</dbReference>
<dbReference type="GO" id="GO:0051082">
    <property type="term" value="F:unfolded protein binding"/>
    <property type="evidence" value="ECO:0007669"/>
    <property type="project" value="TreeGrafter"/>
</dbReference>
<organism evidence="5">
    <name type="scientific">Karlodinium veneficum</name>
    <name type="common">Dinoflagellate</name>
    <name type="synonym">Karlodinium micrum</name>
    <dbReference type="NCBI Taxonomy" id="407301"/>
    <lineage>
        <taxon>Eukaryota</taxon>
        <taxon>Sar</taxon>
        <taxon>Alveolata</taxon>
        <taxon>Dinophyceae</taxon>
        <taxon>Gymnodiniales</taxon>
        <taxon>Kareniaceae</taxon>
        <taxon>Karlodinium</taxon>
    </lineage>
</organism>
<dbReference type="PANTHER" id="PTHR12356:SF3">
    <property type="entry name" value="NUCLEAR MIGRATION PROTEIN NUDC"/>
    <property type="match status" value="1"/>
</dbReference>
<protein>
    <recommendedName>
        <fullName evidence="4">CS domain-containing protein</fullName>
    </recommendedName>
</protein>